<evidence type="ECO:0000313" key="1">
    <source>
        <dbReference type="EMBL" id="AMP02404.1"/>
    </source>
</evidence>
<reference evidence="1 2" key="1">
    <citation type="submission" date="2015-11" db="EMBL/GenBank/DDBJ databases">
        <title>Exploring the genomic traits of fungus-feeding bacterial genus Collimonas.</title>
        <authorList>
            <person name="Song C."/>
            <person name="Schmidt R."/>
            <person name="de Jager V."/>
            <person name="Krzyzanowska D."/>
            <person name="Jongedijk E."/>
            <person name="Cankar K."/>
            <person name="Beekwilder J."/>
            <person name="van Veen A."/>
            <person name="de Boer W."/>
            <person name="van Veen J.A."/>
            <person name="Garbeva P."/>
        </authorList>
    </citation>
    <scope>NUCLEOTIDE SEQUENCE [LARGE SCALE GENOMIC DNA]</scope>
    <source>
        <strain evidence="1 2">Ter91</strain>
    </source>
</reference>
<dbReference type="AlphaFoldDB" id="A0A127PXF4"/>
<organism evidence="1 2">
    <name type="scientific">Collimonas pratensis</name>
    <dbReference type="NCBI Taxonomy" id="279113"/>
    <lineage>
        <taxon>Bacteria</taxon>
        <taxon>Pseudomonadati</taxon>
        <taxon>Pseudomonadota</taxon>
        <taxon>Betaproteobacteria</taxon>
        <taxon>Burkholderiales</taxon>
        <taxon>Oxalobacteraceae</taxon>
        <taxon>Collimonas</taxon>
    </lineage>
</organism>
<gene>
    <name evidence="1" type="ORF">CPter91_0004</name>
</gene>
<dbReference type="KEGG" id="cpra:CPter91_0004"/>
<name>A0A127PXF4_9BURK</name>
<proteinExistence type="predicted"/>
<dbReference type="EMBL" id="CP013234">
    <property type="protein sequence ID" value="AMP02404.1"/>
    <property type="molecule type" value="Genomic_DNA"/>
</dbReference>
<dbReference type="PATRIC" id="fig|279113.9.peg.4"/>
<accession>A0A127PXF4</accession>
<protein>
    <submittedName>
        <fullName evidence="1">Uncharacterized protein</fullName>
    </submittedName>
</protein>
<evidence type="ECO:0000313" key="2">
    <source>
        <dbReference type="Proteomes" id="UP000074561"/>
    </source>
</evidence>
<sequence>MLSIVIFLFSTRWVNQDFSEKLWPAKVYRLAHVLDFDAKYECKNLRPGLAVVFLGPEQARVLVDT</sequence>
<dbReference type="Proteomes" id="UP000074561">
    <property type="component" value="Chromosome"/>
</dbReference>